<dbReference type="Pfam" id="PF00512">
    <property type="entry name" value="HisKA"/>
    <property type="match status" value="1"/>
</dbReference>
<keyword evidence="6 10" id="KW-0418">Kinase</keyword>
<organism evidence="10 11">
    <name type="scientific">Pedobacter boryungensis</name>
    <dbReference type="NCBI Taxonomy" id="869962"/>
    <lineage>
        <taxon>Bacteria</taxon>
        <taxon>Pseudomonadati</taxon>
        <taxon>Bacteroidota</taxon>
        <taxon>Sphingobacteriia</taxon>
        <taxon>Sphingobacteriales</taxon>
        <taxon>Sphingobacteriaceae</taxon>
        <taxon>Pedobacter</taxon>
    </lineage>
</organism>
<keyword evidence="5 8" id="KW-0812">Transmembrane</keyword>
<dbReference type="PANTHER" id="PTHR45436:SF5">
    <property type="entry name" value="SENSOR HISTIDINE KINASE TRCS"/>
    <property type="match status" value="1"/>
</dbReference>
<name>A0ABX2DC19_9SPHI</name>
<dbReference type="InterPro" id="IPR036097">
    <property type="entry name" value="HisK_dim/P_sf"/>
</dbReference>
<proteinExistence type="predicted"/>
<keyword evidence="3" id="KW-0597">Phosphoprotein</keyword>
<evidence type="ECO:0000256" key="8">
    <source>
        <dbReference type="SAM" id="Phobius"/>
    </source>
</evidence>
<dbReference type="InterPro" id="IPR005467">
    <property type="entry name" value="His_kinase_dom"/>
</dbReference>
<evidence type="ECO:0000256" key="1">
    <source>
        <dbReference type="ARBA" id="ARBA00000085"/>
    </source>
</evidence>
<sequence>MDQDLEEETLEVRNYAKNNVFYRANDFEDLIVQYKQVASLNGQRELDDTLFYNPIKKIKESGRYLSTDLSINGKNYRVWVIASKFNRNEQVKSIFLIIVLPVIFLLVIVLLINGIMMKRMWSPFRKLLGNIQKFNINHEHPFEPINTTITEFSQLNDAVLELAKKVKSDYSEVKLFTENASHEMMTPLAVINSKLDTMLQFNLSAEEQSEILVDLYRATAKLTKLNQSLLLLVKIDNSLPQPNEEIDIEQLINDRLEFFQELITSRKLNINAQLKHVKVLANANLFEILINNLLSNAIRHNVEGGAINIKLNQTELIVSNTGSAQALDENLVFERFYKDPASEGTGLGLAILKQVASKMGYQLTYRFMDNLHHFKVRFSSDKESK</sequence>
<dbReference type="InterPro" id="IPR036890">
    <property type="entry name" value="HATPase_C_sf"/>
</dbReference>
<evidence type="ECO:0000313" key="10">
    <source>
        <dbReference type="EMBL" id="NQX31621.1"/>
    </source>
</evidence>
<evidence type="ECO:0000256" key="2">
    <source>
        <dbReference type="ARBA" id="ARBA00012438"/>
    </source>
</evidence>
<gene>
    <name evidence="10" type="ORF">HQN85_07785</name>
</gene>
<dbReference type="SUPFAM" id="SSF47384">
    <property type="entry name" value="Homodimeric domain of signal transducing histidine kinase"/>
    <property type="match status" value="1"/>
</dbReference>
<dbReference type="PROSITE" id="PS50109">
    <property type="entry name" value="HIS_KIN"/>
    <property type="match status" value="1"/>
</dbReference>
<dbReference type="InterPro" id="IPR003594">
    <property type="entry name" value="HATPase_dom"/>
</dbReference>
<reference evidence="10 11" key="1">
    <citation type="submission" date="2020-05" db="EMBL/GenBank/DDBJ databases">
        <title>Description of Pedobacter foliorum sp. nov.</title>
        <authorList>
            <person name="Qi S."/>
            <person name="Carlier A."/>
            <person name="Cnockaert M."/>
            <person name="Vandamme P."/>
        </authorList>
    </citation>
    <scope>NUCLEOTIDE SEQUENCE [LARGE SCALE GENOMIC DNA]</scope>
    <source>
        <strain evidence="10 11">LMG 31300</strain>
    </source>
</reference>
<dbReference type="PANTHER" id="PTHR45436">
    <property type="entry name" value="SENSOR HISTIDINE KINASE YKOH"/>
    <property type="match status" value="1"/>
</dbReference>
<evidence type="ECO:0000259" key="9">
    <source>
        <dbReference type="PROSITE" id="PS50109"/>
    </source>
</evidence>
<keyword evidence="11" id="KW-1185">Reference proteome</keyword>
<dbReference type="SMART" id="SM00387">
    <property type="entry name" value="HATPase_c"/>
    <property type="match status" value="1"/>
</dbReference>
<comment type="caution">
    <text evidence="10">The sequence shown here is derived from an EMBL/GenBank/DDBJ whole genome shotgun (WGS) entry which is preliminary data.</text>
</comment>
<protein>
    <recommendedName>
        <fullName evidence="2">histidine kinase</fullName>
        <ecNumber evidence="2">2.7.13.3</ecNumber>
    </recommendedName>
</protein>
<dbReference type="EC" id="2.7.13.3" evidence="2"/>
<dbReference type="CDD" id="cd00082">
    <property type="entry name" value="HisKA"/>
    <property type="match status" value="1"/>
</dbReference>
<feature type="domain" description="Histidine kinase" evidence="9">
    <location>
        <begin position="179"/>
        <end position="365"/>
    </location>
</feature>
<accession>A0ABX2DC19</accession>
<evidence type="ECO:0000256" key="5">
    <source>
        <dbReference type="ARBA" id="ARBA00022692"/>
    </source>
</evidence>
<evidence type="ECO:0000256" key="7">
    <source>
        <dbReference type="ARBA" id="ARBA00022989"/>
    </source>
</evidence>
<dbReference type="GO" id="GO:0016301">
    <property type="term" value="F:kinase activity"/>
    <property type="evidence" value="ECO:0007669"/>
    <property type="project" value="UniProtKB-KW"/>
</dbReference>
<keyword evidence="4" id="KW-0808">Transferase</keyword>
<dbReference type="Proteomes" id="UP000762110">
    <property type="component" value="Unassembled WGS sequence"/>
</dbReference>
<dbReference type="EMBL" id="JABMKV010000002">
    <property type="protein sequence ID" value="NQX31621.1"/>
    <property type="molecule type" value="Genomic_DNA"/>
</dbReference>
<dbReference type="Gene3D" id="1.10.287.130">
    <property type="match status" value="1"/>
</dbReference>
<evidence type="ECO:0000313" key="11">
    <source>
        <dbReference type="Proteomes" id="UP000762110"/>
    </source>
</evidence>
<dbReference type="SMART" id="SM00388">
    <property type="entry name" value="HisKA"/>
    <property type="match status" value="1"/>
</dbReference>
<evidence type="ECO:0000256" key="3">
    <source>
        <dbReference type="ARBA" id="ARBA00022553"/>
    </source>
</evidence>
<dbReference type="InterPro" id="IPR050428">
    <property type="entry name" value="TCS_sensor_his_kinase"/>
</dbReference>
<evidence type="ECO:0000256" key="4">
    <source>
        <dbReference type="ARBA" id="ARBA00022679"/>
    </source>
</evidence>
<dbReference type="Pfam" id="PF02518">
    <property type="entry name" value="HATPase_c"/>
    <property type="match status" value="1"/>
</dbReference>
<comment type="catalytic activity">
    <reaction evidence="1">
        <text>ATP + protein L-histidine = ADP + protein N-phospho-L-histidine.</text>
        <dbReference type="EC" id="2.7.13.3"/>
    </reaction>
</comment>
<evidence type="ECO:0000256" key="6">
    <source>
        <dbReference type="ARBA" id="ARBA00022777"/>
    </source>
</evidence>
<dbReference type="InterPro" id="IPR003661">
    <property type="entry name" value="HisK_dim/P_dom"/>
</dbReference>
<dbReference type="SUPFAM" id="SSF55874">
    <property type="entry name" value="ATPase domain of HSP90 chaperone/DNA topoisomerase II/histidine kinase"/>
    <property type="match status" value="1"/>
</dbReference>
<keyword evidence="7 8" id="KW-1133">Transmembrane helix</keyword>
<keyword evidence="8" id="KW-0472">Membrane</keyword>
<feature type="transmembrane region" description="Helical" evidence="8">
    <location>
        <begin position="94"/>
        <end position="116"/>
    </location>
</feature>
<dbReference type="Gene3D" id="3.30.565.10">
    <property type="entry name" value="Histidine kinase-like ATPase, C-terminal domain"/>
    <property type="match status" value="1"/>
</dbReference>